<dbReference type="InterPro" id="IPR018062">
    <property type="entry name" value="HTH_AraC-typ_CS"/>
</dbReference>
<keyword evidence="3 8" id="KW-0238">DNA-binding</keyword>
<gene>
    <name evidence="8" type="ORF">SAMN04487855_2174</name>
    <name evidence="7" type="ORF">SAMN05216589_2175</name>
</gene>
<organism evidence="7 10">
    <name type="scientific">Halopseudomonas bauzanensis</name>
    <dbReference type="NCBI Taxonomy" id="653930"/>
    <lineage>
        <taxon>Bacteria</taxon>
        <taxon>Pseudomonadati</taxon>
        <taxon>Pseudomonadota</taxon>
        <taxon>Gammaproteobacteria</taxon>
        <taxon>Pseudomonadales</taxon>
        <taxon>Pseudomonadaceae</taxon>
        <taxon>Halopseudomonas</taxon>
    </lineage>
</organism>
<dbReference type="Pfam" id="PF12833">
    <property type="entry name" value="HTH_18"/>
    <property type="match status" value="1"/>
</dbReference>
<evidence type="ECO:0000256" key="1">
    <source>
        <dbReference type="ARBA" id="ARBA00004496"/>
    </source>
</evidence>
<evidence type="ECO:0000259" key="6">
    <source>
        <dbReference type="PROSITE" id="PS01124"/>
    </source>
</evidence>
<dbReference type="Gene3D" id="1.10.10.60">
    <property type="entry name" value="Homeodomain-like"/>
    <property type="match status" value="2"/>
</dbReference>
<evidence type="ECO:0000313" key="9">
    <source>
        <dbReference type="Proteomes" id="UP000186599"/>
    </source>
</evidence>
<evidence type="ECO:0000256" key="3">
    <source>
        <dbReference type="ARBA" id="ARBA00023125"/>
    </source>
</evidence>
<reference evidence="9 10" key="1">
    <citation type="submission" date="2016-10" db="EMBL/GenBank/DDBJ databases">
        <authorList>
            <person name="de Groot N.N."/>
        </authorList>
    </citation>
    <scope>NUCLEOTIDE SEQUENCE [LARGE SCALE GENOMIC DNA]</scope>
    <source>
        <strain evidence="8 9">CGMCC 1.9095</strain>
        <strain evidence="7 10">DSM 22558</strain>
    </source>
</reference>
<dbReference type="InterPro" id="IPR018060">
    <property type="entry name" value="HTH_AraC"/>
</dbReference>
<dbReference type="Proteomes" id="UP000186904">
    <property type="component" value="Unassembled WGS sequence"/>
</dbReference>
<dbReference type="Proteomes" id="UP000186599">
    <property type="component" value="Unassembled WGS sequence"/>
</dbReference>
<dbReference type="EMBL" id="FOUA01000003">
    <property type="protein sequence ID" value="SFM05669.1"/>
    <property type="molecule type" value="Genomic_DNA"/>
</dbReference>
<dbReference type="InterPro" id="IPR020449">
    <property type="entry name" value="Tscrpt_reg_AraC-type_HTH"/>
</dbReference>
<sequence length="303" mass="34175">MYSVKYLEYDPSNVGEFWTESRLVDDGFDIQIQGAQWLSAGTAVIEAKNSCLLRLVLPKAAASQSRYSDNKGRFSGRDCDFQSLGQVLFLPPGTEFQFYHGVSQFKSMICLFDPGVLGPLAGIEWCWEDCLNDGMLNLKSNYLQVSMERLAQEVAAPGFASQLHTECMLTGIAMDLHRQFLGSRTPGDCRGKLSLQQIRQLREMLDGDPEMGNSVAKLAQMWEMPPRKFSMLFKNTVGLTLRQYVAQSRIRKAKSLLLDHKVLIKQVSYQTGFQNPASFAAAFRKEVGMTPEAFRQEMRRVNP</sequence>
<dbReference type="InterPro" id="IPR050204">
    <property type="entry name" value="AraC_XylS_family_regulators"/>
</dbReference>
<dbReference type="GO" id="GO:0003700">
    <property type="term" value="F:DNA-binding transcription factor activity"/>
    <property type="evidence" value="ECO:0007669"/>
    <property type="project" value="InterPro"/>
</dbReference>
<protein>
    <submittedName>
        <fullName evidence="8">AraC-type DNA-binding protein</fullName>
    </submittedName>
    <submittedName>
        <fullName evidence="7">Transcriptional regulator, AraC family</fullName>
    </submittedName>
</protein>
<accession>A0A1H9U7B7</accession>
<dbReference type="AlphaFoldDB" id="A0A1H9U7B7"/>
<dbReference type="GO" id="GO:0043565">
    <property type="term" value="F:sequence-specific DNA binding"/>
    <property type="evidence" value="ECO:0007669"/>
    <property type="project" value="InterPro"/>
</dbReference>
<evidence type="ECO:0000313" key="10">
    <source>
        <dbReference type="Proteomes" id="UP000186904"/>
    </source>
</evidence>
<dbReference type="GO" id="GO:0009893">
    <property type="term" value="P:positive regulation of metabolic process"/>
    <property type="evidence" value="ECO:0007669"/>
    <property type="project" value="UniProtKB-ARBA"/>
</dbReference>
<name>A0A1H9U7B7_9GAMM</name>
<dbReference type="OrthoDB" id="6970232at2"/>
<evidence type="ECO:0000256" key="4">
    <source>
        <dbReference type="ARBA" id="ARBA00023163"/>
    </source>
</evidence>
<dbReference type="GO" id="GO:0005737">
    <property type="term" value="C:cytoplasm"/>
    <property type="evidence" value="ECO:0007669"/>
    <property type="project" value="UniProtKB-SubCell"/>
</dbReference>
<proteinExistence type="predicted"/>
<dbReference type="PROSITE" id="PS00041">
    <property type="entry name" value="HTH_ARAC_FAMILY_1"/>
    <property type="match status" value="1"/>
</dbReference>
<feature type="domain" description="HTH araC/xylS-type" evidence="6">
    <location>
        <begin position="199"/>
        <end position="297"/>
    </location>
</feature>
<keyword evidence="2" id="KW-0805">Transcription regulation</keyword>
<evidence type="ECO:0000256" key="5">
    <source>
        <dbReference type="ARBA" id="ARBA00037345"/>
    </source>
</evidence>
<dbReference type="PANTHER" id="PTHR46796">
    <property type="entry name" value="HTH-TYPE TRANSCRIPTIONAL ACTIVATOR RHAS-RELATED"/>
    <property type="match status" value="1"/>
</dbReference>
<evidence type="ECO:0000313" key="8">
    <source>
        <dbReference type="EMBL" id="SFM05669.1"/>
    </source>
</evidence>
<comment type="function">
    <text evidence="5">Regulatory protein of the TOL plasmid xyl operons. XylS activates the xylXYZLTEGFJQKIH operon required for the degradation of toluene, m-xylene and p-xylene.</text>
</comment>
<dbReference type="STRING" id="653930.SAMN05216589_2175"/>
<keyword evidence="4" id="KW-0804">Transcription</keyword>
<dbReference type="EMBL" id="FOGN01000003">
    <property type="protein sequence ID" value="SES05034.1"/>
    <property type="molecule type" value="Genomic_DNA"/>
</dbReference>
<dbReference type="PROSITE" id="PS01124">
    <property type="entry name" value="HTH_ARAC_FAMILY_2"/>
    <property type="match status" value="1"/>
</dbReference>
<comment type="subcellular location">
    <subcellularLocation>
        <location evidence="1">Cytoplasm</location>
    </subcellularLocation>
</comment>
<dbReference type="SMART" id="SM00342">
    <property type="entry name" value="HTH_ARAC"/>
    <property type="match status" value="1"/>
</dbReference>
<dbReference type="RefSeq" id="WP_074779680.1">
    <property type="nucleotide sequence ID" value="NZ_FOGN01000003.1"/>
</dbReference>
<dbReference type="InterPro" id="IPR009057">
    <property type="entry name" value="Homeodomain-like_sf"/>
</dbReference>
<dbReference type="SUPFAM" id="SSF46689">
    <property type="entry name" value="Homeodomain-like"/>
    <property type="match status" value="1"/>
</dbReference>
<evidence type="ECO:0000313" key="7">
    <source>
        <dbReference type="EMBL" id="SES05034.1"/>
    </source>
</evidence>
<dbReference type="PRINTS" id="PR00032">
    <property type="entry name" value="HTHARAC"/>
</dbReference>
<evidence type="ECO:0000256" key="2">
    <source>
        <dbReference type="ARBA" id="ARBA00023015"/>
    </source>
</evidence>
<keyword evidence="9" id="KW-1185">Reference proteome</keyword>